<evidence type="ECO:0000313" key="2">
    <source>
        <dbReference type="EMBL" id="RGP77775.1"/>
    </source>
</evidence>
<evidence type="ECO:0000256" key="1">
    <source>
        <dbReference type="SAM" id="MobiDB-lite"/>
    </source>
</evidence>
<dbReference type="EMBL" id="PXOG01000086">
    <property type="protein sequence ID" value="RGP77775.1"/>
    <property type="molecule type" value="Genomic_DNA"/>
</dbReference>
<organism evidence="2 3">
    <name type="scientific">Fusarium longipes</name>
    <dbReference type="NCBI Taxonomy" id="694270"/>
    <lineage>
        <taxon>Eukaryota</taxon>
        <taxon>Fungi</taxon>
        <taxon>Dikarya</taxon>
        <taxon>Ascomycota</taxon>
        <taxon>Pezizomycotina</taxon>
        <taxon>Sordariomycetes</taxon>
        <taxon>Hypocreomycetidae</taxon>
        <taxon>Hypocreales</taxon>
        <taxon>Nectriaceae</taxon>
        <taxon>Fusarium</taxon>
    </lineage>
</organism>
<dbReference type="OrthoDB" id="5104725at2759"/>
<keyword evidence="3" id="KW-1185">Reference proteome</keyword>
<sequence>MDLPDDGTKIVIPGLEEDAHATSFVHIEALKKFGRKWYAAGVQAGIAQAGDECHTTAESEGTRDIIIDLISHQENLNKQVKELEAFKDVAIGAREKLSSTEAAMASVIKSSERVVPQWLIGRLTSVMNEMERYRLQCSEKIDKASHQSKKRRGESHESEGEDGGSSNKRKRSN</sequence>
<name>A0A395T0N0_9HYPO</name>
<reference evidence="2 3" key="1">
    <citation type="journal article" date="2018" name="PLoS Pathog.">
        <title>Evolution of structural diversity of trichothecenes, a family of toxins produced by plant pathogenic and entomopathogenic fungi.</title>
        <authorList>
            <person name="Proctor R.H."/>
            <person name="McCormick S.P."/>
            <person name="Kim H.S."/>
            <person name="Cardoza R.E."/>
            <person name="Stanley A.M."/>
            <person name="Lindo L."/>
            <person name="Kelly A."/>
            <person name="Brown D.W."/>
            <person name="Lee T."/>
            <person name="Vaughan M.M."/>
            <person name="Alexander N.J."/>
            <person name="Busman M."/>
            <person name="Gutierrez S."/>
        </authorList>
    </citation>
    <scope>NUCLEOTIDE SEQUENCE [LARGE SCALE GENOMIC DNA]</scope>
    <source>
        <strain evidence="2 3">NRRL 20695</strain>
    </source>
</reference>
<dbReference type="Proteomes" id="UP000266234">
    <property type="component" value="Unassembled WGS sequence"/>
</dbReference>
<gene>
    <name evidence="2" type="ORF">FLONG3_4069</name>
</gene>
<protein>
    <submittedName>
        <fullName evidence="2">Uncharacterized protein</fullName>
    </submittedName>
</protein>
<feature type="region of interest" description="Disordered" evidence="1">
    <location>
        <begin position="138"/>
        <end position="173"/>
    </location>
</feature>
<accession>A0A395T0N0</accession>
<dbReference type="AlphaFoldDB" id="A0A395T0N0"/>
<comment type="caution">
    <text evidence="2">The sequence shown here is derived from an EMBL/GenBank/DDBJ whole genome shotgun (WGS) entry which is preliminary data.</text>
</comment>
<evidence type="ECO:0000313" key="3">
    <source>
        <dbReference type="Proteomes" id="UP000266234"/>
    </source>
</evidence>
<proteinExistence type="predicted"/>